<evidence type="ECO:0000256" key="2">
    <source>
        <dbReference type="ARBA" id="ARBA00022692"/>
    </source>
</evidence>
<evidence type="ECO:0000256" key="1">
    <source>
        <dbReference type="ARBA" id="ARBA00004141"/>
    </source>
</evidence>
<dbReference type="Proteomes" id="UP000266552">
    <property type="component" value="Chromosome"/>
</dbReference>
<dbReference type="InterPro" id="IPR013525">
    <property type="entry name" value="ABC2_TM"/>
</dbReference>
<evidence type="ECO:0000313" key="8">
    <source>
        <dbReference type="Proteomes" id="UP000266552"/>
    </source>
</evidence>
<evidence type="ECO:0000259" key="6">
    <source>
        <dbReference type="Pfam" id="PF12698"/>
    </source>
</evidence>
<keyword evidence="3 5" id="KW-1133">Transmembrane helix</keyword>
<feature type="domain" description="ABC-2 type transporter transmembrane" evidence="6">
    <location>
        <begin position="47"/>
        <end position="222"/>
    </location>
</feature>
<dbReference type="RefSeq" id="WP_119847250.1">
    <property type="nucleotide sequence ID" value="NZ_CP032412.1"/>
</dbReference>
<dbReference type="AlphaFoldDB" id="A0A385TJS1"/>
<proteinExistence type="predicted"/>
<keyword evidence="8" id="KW-1185">Reference proteome</keyword>
<protein>
    <submittedName>
        <fullName evidence="7">ABC transporter permease</fullName>
    </submittedName>
</protein>
<sequence>MTIFNFALIRSVRSLPNLILLLGLPAAVVVLPVGGWHGLPLGYHFYGILLLFSASKLVHMIMEDRKNKMMTRIGVAPVTHFKYLSQNLLAFGLLLVGQSAVVTISAWLLHADVFGSLIQLFSMFSVFSVTAISFSLAWCSMFRQPESSTAVMLGIILIMAVLGGTLFPIQAMPASLQKIAMLSPTYWFHEGIMLAKNGGLFAEQLTPLGILLLFAIAFMLIGSRRKLA</sequence>
<feature type="transmembrane region" description="Helical" evidence="5">
    <location>
        <begin position="205"/>
        <end position="222"/>
    </location>
</feature>
<feature type="transmembrane region" description="Helical" evidence="5">
    <location>
        <begin position="18"/>
        <end position="37"/>
    </location>
</feature>
<dbReference type="InterPro" id="IPR051328">
    <property type="entry name" value="T7SS_ABC-Transporter"/>
</dbReference>
<accession>A0A385TJS1</accession>
<reference evidence="7 8" key="1">
    <citation type="submission" date="2018-09" db="EMBL/GenBank/DDBJ databases">
        <title>Genome Sequence of Paenibacillus lautus Strain E7593-69, Azo Dye-Degrading Bacteria, Isolated from Commercial Tattoo Inks.</title>
        <authorList>
            <person name="Nho S.W."/>
            <person name="Kim S.-J."/>
            <person name="Kweon O."/>
            <person name="Cerniglia C.E."/>
        </authorList>
    </citation>
    <scope>NUCLEOTIDE SEQUENCE [LARGE SCALE GENOMIC DNA]</scope>
    <source>
        <strain evidence="7 8">E7593-69</strain>
    </source>
</reference>
<organism evidence="7 8">
    <name type="scientific">Paenibacillus lautus</name>
    <name type="common">Bacillus lautus</name>
    <dbReference type="NCBI Taxonomy" id="1401"/>
    <lineage>
        <taxon>Bacteria</taxon>
        <taxon>Bacillati</taxon>
        <taxon>Bacillota</taxon>
        <taxon>Bacilli</taxon>
        <taxon>Bacillales</taxon>
        <taxon>Paenibacillaceae</taxon>
        <taxon>Paenibacillus</taxon>
    </lineage>
</organism>
<evidence type="ECO:0000256" key="3">
    <source>
        <dbReference type="ARBA" id="ARBA00022989"/>
    </source>
</evidence>
<comment type="subcellular location">
    <subcellularLocation>
        <location evidence="1">Membrane</location>
        <topology evidence="1">Multi-pass membrane protein</topology>
    </subcellularLocation>
</comment>
<dbReference type="EMBL" id="CP032412">
    <property type="protein sequence ID" value="AYB43228.1"/>
    <property type="molecule type" value="Genomic_DNA"/>
</dbReference>
<name>A0A385TJS1_PAELA</name>
<dbReference type="PANTHER" id="PTHR43077:SF10">
    <property type="entry name" value="TRANSPORT PERMEASE PROTEIN"/>
    <property type="match status" value="1"/>
</dbReference>
<evidence type="ECO:0000256" key="4">
    <source>
        <dbReference type="ARBA" id="ARBA00023136"/>
    </source>
</evidence>
<evidence type="ECO:0000313" key="7">
    <source>
        <dbReference type="EMBL" id="AYB43228.1"/>
    </source>
</evidence>
<feature type="transmembrane region" description="Helical" evidence="5">
    <location>
        <begin position="88"/>
        <end position="110"/>
    </location>
</feature>
<keyword evidence="4 5" id="KW-0472">Membrane</keyword>
<dbReference type="PANTHER" id="PTHR43077">
    <property type="entry name" value="TRANSPORT PERMEASE YVFS-RELATED"/>
    <property type="match status" value="1"/>
</dbReference>
<dbReference type="GO" id="GO:0016020">
    <property type="term" value="C:membrane"/>
    <property type="evidence" value="ECO:0007669"/>
    <property type="project" value="UniProtKB-SubCell"/>
</dbReference>
<evidence type="ECO:0000256" key="5">
    <source>
        <dbReference type="SAM" id="Phobius"/>
    </source>
</evidence>
<keyword evidence="2 5" id="KW-0812">Transmembrane</keyword>
<feature type="transmembrane region" description="Helical" evidence="5">
    <location>
        <begin position="43"/>
        <end position="62"/>
    </location>
</feature>
<gene>
    <name evidence="7" type="ORF">D5F53_07990</name>
</gene>
<feature type="transmembrane region" description="Helical" evidence="5">
    <location>
        <begin position="150"/>
        <end position="169"/>
    </location>
</feature>
<dbReference type="Pfam" id="PF12698">
    <property type="entry name" value="ABC2_membrane_3"/>
    <property type="match status" value="1"/>
</dbReference>
<feature type="transmembrane region" description="Helical" evidence="5">
    <location>
        <begin position="116"/>
        <end position="138"/>
    </location>
</feature>
<dbReference type="GO" id="GO:0140359">
    <property type="term" value="F:ABC-type transporter activity"/>
    <property type="evidence" value="ECO:0007669"/>
    <property type="project" value="InterPro"/>
</dbReference>
<dbReference type="KEGG" id="plw:D5F53_07990"/>